<dbReference type="Proteomes" id="UP000612808">
    <property type="component" value="Unassembled WGS sequence"/>
</dbReference>
<comment type="caution">
    <text evidence="2">The sequence shown here is derived from an EMBL/GenBank/DDBJ whole genome shotgun (WGS) entry which is preliminary data.</text>
</comment>
<gene>
    <name evidence="2" type="ORF">Aru02nite_35640</name>
</gene>
<dbReference type="SUPFAM" id="SSF51905">
    <property type="entry name" value="FAD/NAD(P)-binding domain"/>
    <property type="match status" value="1"/>
</dbReference>
<accession>A0A8J3J171</accession>
<protein>
    <submittedName>
        <fullName evidence="2">Alanine-phosphoribitol ligase</fullName>
    </submittedName>
</protein>
<reference evidence="2" key="1">
    <citation type="submission" date="2021-01" db="EMBL/GenBank/DDBJ databases">
        <title>Whole genome shotgun sequence of Actinocatenispora rupis NBRC 107355.</title>
        <authorList>
            <person name="Komaki H."/>
            <person name="Tamura T."/>
        </authorList>
    </citation>
    <scope>NUCLEOTIDE SEQUENCE</scope>
    <source>
        <strain evidence="2">NBRC 107355</strain>
    </source>
</reference>
<organism evidence="2 3">
    <name type="scientific">Actinocatenispora rupis</name>
    <dbReference type="NCBI Taxonomy" id="519421"/>
    <lineage>
        <taxon>Bacteria</taxon>
        <taxon>Bacillati</taxon>
        <taxon>Actinomycetota</taxon>
        <taxon>Actinomycetes</taxon>
        <taxon>Micromonosporales</taxon>
        <taxon>Micromonosporaceae</taxon>
        <taxon>Actinocatenispora</taxon>
    </lineage>
</organism>
<evidence type="ECO:0000313" key="2">
    <source>
        <dbReference type="EMBL" id="GID12675.1"/>
    </source>
</evidence>
<dbReference type="GO" id="GO:0016874">
    <property type="term" value="F:ligase activity"/>
    <property type="evidence" value="ECO:0007669"/>
    <property type="project" value="UniProtKB-KW"/>
</dbReference>
<dbReference type="InterPro" id="IPR036188">
    <property type="entry name" value="FAD/NAD-bd_sf"/>
</dbReference>
<dbReference type="Gene3D" id="3.50.50.60">
    <property type="entry name" value="FAD/NAD(P)-binding domain"/>
    <property type="match status" value="3"/>
</dbReference>
<dbReference type="InterPro" id="IPR041654">
    <property type="entry name" value="StyA_sbd"/>
</dbReference>
<dbReference type="AlphaFoldDB" id="A0A8J3J171"/>
<sequence>MHDSPRILVVGAGQAGLGLARGLLAHGVEVTVVSAQTPQQMRRQRPRSTQVKFPRALAVDRRWGNDLYDDQAPPITGLQVRVPGLQPLDLVGRGPLADTPARSVDQRLVMPALLEAVERAGGRTRYEQVTDLAVLADGYDLVVVTAGRGPLAERFPVDRRWQRYDRPQRHLFLAYVDGMRGVADPRLPGPGVTMTMLPGAGELFTIPALSGDDAGTRQVGMLLVEAVPGGPLDRFGDANLGPAEALDTAREVYREFAPADHDRIRTATPADQWSTATGAVLPTVREPVLELPNGVTALAAGDTWVTQDPVAAQGSNTATVTYGALLDAILGRIADGRALDAAWARRFTAQLFAATLAPAARWSLSMIAPPDQVPPHVPALLAAGARFPQVADRLVAGFDDPATLGWFADPDRAREYLRRVGAEAPVNA</sequence>
<dbReference type="Pfam" id="PF17885">
    <property type="entry name" value="Smoa_sbd"/>
    <property type="match status" value="1"/>
</dbReference>
<feature type="domain" description="Styrene monooxygenase StyA putative substrate binding" evidence="1">
    <location>
        <begin position="147"/>
        <end position="263"/>
    </location>
</feature>
<dbReference type="RefSeq" id="WP_203658858.1">
    <property type="nucleotide sequence ID" value="NZ_BAAAZM010000024.1"/>
</dbReference>
<proteinExistence type="predicted"/>
<name>A0A8J3J171_9ACTN</name>
<evidence type="ECO:0000313" key="3">
    <source>
        <dbReference type="Proteomes" id="UP000612808"/>
    </source>
</evidence>
<dbReference type="EMBL" id="BOMB01000020">
    <property type="protein sequence ID" value="GID12675.1"/>
    <property type="molecule type" value="Genomic_DNA"/>
</dbReference>
<keyword evidence="3" id="KW-1185">Reference proteome</keyword>
<keyword evidence="2" id="KW-0436">Ligase</keyword>
<dbReference type="PRINTS" id="PR00420">
    <property type="entry name" value="RNGMNOXGNASE"/>
</dbReference>
<evidence type="ECO:0000259" key="1">
    <source>
        <dbReference type="Pfam" id="PF17885"/>
    </source>
</evidence>